<organism evidence="1 2">
    <name type="scientific">Gracilibacillus oryzae</name>
    <dbReference type="NCBI Taxonomy" id="1672701"/>
    <lineage>
        <taxon>Bacteria</taxon>
        <taxon>Bacillati</taxon>
        <taxon>Bacillota</taxon>
        <taxon>Bacilli</taxon>
        <taxon>Bacillales</taxon>
        <taxon>Bacillaceae</taxon>
        <taxon>Gracilibacillus</taxon>
    </lineage>
</organism>
<dbReference type="OrthoDB" id="9809023at2"/>
<proteinExistence type="predicted"/>
<keyword evidence="2" id="KW-1185">Reference proteome</keyword>
<gene>
    <name evidence="1" type="ORF">F9U64_03945</name>
</gene>
<dbReference type="RefSeq" id="WP_153401709.1">
    <property type="nucleotide sequence ID" value="NZ_ML762425.1"/>
</dbReference>
<dbReference type="InterPro" id="IPR036746">
    <property type="entry name" value="TT1725-like_sf"/>
</dbReference>
<dbReference type="AlphaFoldDB" id="A0A7C8GW91"/>
<evidence type="ECO:0000313" key="1">
    <source>
        <dbReference type="EMBL" id="KAB8138779.1"/>
    </source>
</evidence>
<protein>
    <submittedName>
        <fullName evidence="1">DUF503 domain-containing protein</fullName>
    </submittedName>
</protein>
<evidence type="ECO:0000313" key="2">
    <source>
        <dbReference type="Proteomes" id="UP000480246"/>
    </source>
</evidence>
<dbReference type="Gene3D" id="3.30.70.1120">
    <property type="entry name" value="TT1725-like"/>
    <property type="match status" value="1"/>
</dbReference>
<reference evidence="1 2" key="1">
    <citation type="submission" date="2019-10" db="EMBL/GenBank/DDBJ databases">
        <title>Gracilibacillus sp. nov. isolated from rice seeds.</title>
        <authorList>
            <person name="He S."/>
        </authorList>
    </citation>
    <scope>NUCLEOTIDE SEQUENCE [LARGE SCALE GENOMIC DNA]</scope>
    <source>
        <strain evidence="1 2">TD8</strain>
    </source>
</reference>
<dbReference type="Proteomes" id="UP000480246">
    <property type="component" value="Unassembled WGS sequence"/>
</dbReference>
<accession>A0A7C8GW91</accession>
<dbReference type="SUPFAM" id="SSF103007">
    <property type="entry name" value="Hypothetical protein TT1725"/>
    <property type="match status" value="1"/>
</dbReference>
<dbReference type="EMBL" id="WEID01000015">
    <property type="protein sequence ID" value="KAB8138779.1"/>
    <property type="molecule type" value="Genomic_DNA"/>
</dbReference>
<dbReference type="InterPro" id="IPR007546">
    <property type="entry name" value="DUF503"/>
</dbReference>
<comment type="caution">
    <text evidence="1">The sequence shown here is derived from an EMBL/GenBank/DDBJ whole genome shotgun (WGS) entry which is preliminary data.</text>
</comment>
<dbReference type="Pfam" id="PF04456">
    <property type="entry name" value="DUF503"/>
    <property type="match status" value="1"/>
</dbReference>
<sequence length="92" mass="10819">MIYYAEIELFLYDCHSLKDKRSILLKVKNRLRKDLNIAISEVDFQDLWQRAKLAVVTVSESKVMNEKVLQQALAIIDSFTELERTTTVLEER</sequence>
<name>A0A7C8GW91_9BACI</name>
<dbReference type="PANTHER" id="PTHR36441">
    <property type="entry name" value="HYPOTHETICAL CYTOSOLIC PROTEIN"/>
    <property type="match status" value="1"/>
</dbReference>
<dbReference type="PANTHER" id="PTHR36441:SF1">
    <property type="entry name" value="DUF503 DOMAIN-CONTAINING PROTEIN"/>
    <property type="match status" value="1"/>
</dbReference>